<dbReference type="GO" id="GO:0016020">
    <property type="term" value="C:membrane"/>
    <property type="evidence" value="ECO:0007669"/>
    <property type="project" value="InterPro"/>
</dbReference>
<dbReference type="GO" id="GO:0005524">
    <property type="term" value="F:ATP binding"/>
    <property type="evidence" value="ECO:0007669"/>
    <property type="project" value="UniProtKB-KW"/>
</dbReference>
<feature type="transmembrane region" description="Helical" evidence="9">
    <location>
        <begin position="32"/>
        <end position="61"/>
    </location>
</feature>
<dbReference type="InterPro" id="IPR011712">
    <property type="entry name" value="Sig_transdc_His_kin_sub3_dim/P"/>
</dbReference>
<dbReference type="InterPro" id="IPR025828">
    <property type="entry name" value="Put_sensor_dom"/>
</dbReference>
<dbReference type="PANTHER" id="PTHR24421">
    <property type="entry name" value="NITRATE/NITRITE SENSOR PROTEIN NARX-RELATED"/>
    <property type="match status" value="1"/>
</dbReference>
<feature type="transmembrane region" description="Helical" evidence="9">
    <location>
        <begin position="174"/>
        <end position="194"/>
    </location>
</feature>
<comment type="catalytic activity">
    <reaction evidence="1">
        <text>ATP + protein L-histidine = ADP + protein N-phospho-L-histidine.</text>
        <dbReference type="EC" id="2.7.13.3"/>
    </reaction>
</comment>
<dbReference type="InterPro" id="IPR003594">
    <property type="entry name" value="HATPase_dom"/>
</dbReference>
<feature type="domain" description="Putative sensor" evidence="12">
    <location>
        <begin position="26"/>
        <end position="200"/>
    </location>
</feature>
<evidence type="ECO:0000256" key="3">
    <source>
        <dbReference type="ARBA" id="ARBA00022553"/>
    </source>
</evidence>
<keyword evidence="9" id="KW-0812">Transmembrane</keyword>
<dbReference type="EMBL" id="BONQ01000150">
    <property type="protein sequence ID" value="GIG51143.1"/>
    <property type="molecule type" value="Genomic_DNA"/>
</dbReference>
<dbReference type="SUPFAM" id="SSF55874">
    <property type="entry name" value="ATPase domain of HSP90 chaperone/DNA topoisomerase II/histidine kinase"/>
    <property type="match status" value="1"/>
</dbReference>
<reference evidence="13" key="1">
    <citation type="submission" date="2021-01" db="EMBL/GenBank/DDBJ databases">
        <title>Whole genome shotgun sequence of Dactylosporangium siamense NBRC 106093.</title>
        <authorList>
            <person name="Komaki H."/>
            <person name="Tamura T."/>
        </authorList>
    </citation>
    <scope>NUCLEOTIDE SEQUENCE</scope>
    <source>
        <strain evidence="13">NBRC 106093</strain>
    </source>
</reference>
<keyword evidence="14" id="KW-1185">Reference proteome</keyword>
<keyword evidence="4" id="KW-0808">Transferase</keyword>
<dbReference type="GO" id="GO:0000155">
    <property type="term" value="F:phosphorelay sensor kinase activity"/>
    <property type="evidence" value="ECO:0007669"/>
    <property type="project" value="InterPro"/>
</dbReference>
<keyword evidence="6 13" id="KW-0418">Kinase</keyword>
<feature type="domain" description="Histidine kinase/HSP90-like ATPase" evidence="10">
    <location>
        <begin position="334"/>
        <end position="421"/>
    </location>
</feature>
<evidence type="ECO:0000256" key="7">
    <source>
        <dbReference type="ARBA" id="ARBA00022840"/>
    </source>
</evidence>
<evidence type="ECO:0000256" key="9">
    <source>
        <dbReference type="SAM" id="Phobius"/>
    </source>
</evidence>
<dbReference type="InterPro" id="IPR050482">
    <property type="entry name" value="Sensor_HK_TwoCompSys"/>
</dbReference>
<feature type="transmembrane region" description="Helical" evidence="9">
    <location>
        <begin position="141"/>
        <end position="162"/>
    </location>
</feature>
<evidence type="ECO:0000259" key="12">
    <source>
        <dbReference type="Pfam" id="PF13796"/>
    </source>
</evidence>
<feature type="domain" description="Signal transduction histidine kinase subgroup 3 dimerisation and phosphoacceptor" evidence="11">
    <location>
        <begin position="230"/>
        <end position="297"/>
    </location>
</feature>
<evidence type="ECO:0000256" key="5">
    <source>
        <dbReference type="ARBA" id="ARBA00022741"/>
    </source>
</evidence>
<evidence type="ECO:0000256" key="1">
    <source>
        <dbReference type="ARBA" id="ARBA00000085"/>
    </source>
</evidence>
<proteinExistence type="predicted"/>
<evidence type="ECO:0000256" key="8">
    <source>
        <dbReference type="ARBA" id="ARBA00023012"/>
    </source>
</evidence>
<evidence type="ECO:0000256" key="2">
    <source>
        <dbReference type="ARBA" id="ARBA00012438"/>
    </source>
</evidence>
<evidence type="ECO:0000259" key="11">
    <source>
        <dbReference type="Pfam" id="PF07730"/>
    </source>
</evidence>
<dbReference type="CDD" id="cd16917">
    <property type="entry name" value="HATPase_UhpB-NarQ-NarX-like"/>
    <property type="match status" value="1"/>
</dbReference>
<dbReference type="AlphaFoldDB" id="A0A919PYS7"/>
<evidence type="ECO:0000313" key="14">
    <source>
        <dbReference type="Proteomes" id="UP000660611"/>
    </source>
</evidence>
<dbReference type="Pfam" id="PF02518">
    <property type="entry name" value="HATPase_c"/>
    <property type="match status" value="1"/>
</dbReference>
<protein>
    <recommendedName>
        <fullName evidence="2">histidine kinase</fullName>
        <ecNumber evidence="2">2.7.13.3</ecNumber>
    </recommendedName>
</protein>
<dbReference type="Pfam" id="PF13796">
    <property type="entry name" value="Sensor"/>
    <property type="match status" value="1"/>
</dbReference>
<dbReference type="Pfam" id="PF07730">
    <property type="entry name" value="HisKA_3"/>
    <property type="match status" value="1"/>
</dbReference>
<feature type="transmembrane region" description="Helical" evidence="9">
    <location>
        <begin position="9"/>
        <end position="26"/>
    </location>
</feature>
<evidence type="ECO:0000256" key="6">
    <source>
        <dbReference type="ARBA" id="ARBA00022777"/>
    </source>
</evidence>
<dbReference type="Gene3D" id="1.20.5.1930">
    <property type="match status" value="1"/>
</dbReference>
<dbReference type="EC" id="2.7.13.3" evidence="2"/>
<keyword evidence="7" id="KW-0067">ATP-binding</keyword>
<keyword evidence="9" id="KW-0472">Membrane</keyword>
<dbReference type="Proteomes" id="UP000660611">
    <property type="component" value="Unassembled WGS sequence"/>
</dbReference>
<evidence type="ECO:0000259" key="10">
    <source>
        <dbReference type="Pfam" id="PF02518"/>
    </source>
</evidence>
<evidence type="ECO:0000256" key="4">
    <source>
        <dbReference type="ARBA" id="ARBA00022679"/>
    </source>
</evidence>
<gene>
    <name evidence="13" type="ORF">Dsi01nite_091840</name>
</gene>
<feature type="transmembrane region" description="Helical" evidence="9">
    <location>
        <begin position="112"/>
        <end position="135"/>
    </location>
</feature>
<dbReference type="Gene3D" id="3.30.565.10">
    <property type="entry name" value="Histidine kinase-like ATPase, C-terminal domain"/>
    <property type="match status" value="1"/>
</dbReference>
<accession>A0A919PYS7</accession>
<keyword evidence="8" id="KW-0902">Two-component regulatory system</keyword>
<keyword evidence="9" id="KW-1133">Transmembrane helix</keyword>
<dbReference type="PANTHER" id="PTHR24421:SF10">
    <property type="entry name" value="NITRATE_NITRITE SENSOR PROTEIN NARQ"/>
    <property type="match status" value="1"/>
</dbReference>
<comment type="caution">
    <text evidence="13">The sequence shown here is derived from an EMBL/GenBank/DDBJ whole genome shotgun (WGS) entry which is preliminary data.</text>
</comment>
<sequence>MAGMRVKAFVRAGVTAIGRVALLGLLSPPVKLALLVLSVVSLALTVIGVGLVLAPLVAMLVRAYADLHRRVARDWSGVEILRPYRPRPAGAFVGSPRRWLWLVSDPATWRDLLWLLAGAPTGLLLGIVGPVLLVYGLEGLLGIAIIIDAATGWYGYGVTWPIQDALDIISVPPQGALVTAGALYAGPWLLWALAQFDRSLLGPTRGAALAQRVDRLTETRTQVVDAQAAELRRIERDLHDGAQARIVSLGMSLGMAEDLVTRDPAAAQALIAEARQASGLALAELRHLVRGIHPPVLAERGLDGGLRALALTLTMPVTVDVDLDGRPDAPVESAAYFAVAEALTNVVKHAHASAAWVSLTHLGGALYITVGDDGAGGAVLDPPGGGSGLAGVARRLGAFDGSLHVDSPAGGPTVLTMELPCALSSPRTSPSSATG</sequence>
<dbReference type="GO" id="GO:0046983">
    <property type="term" value="F:protein dimerization activity"/>
    <property type="evidence" value="ECO:0007669"/>
    <property type="project" value="InterPro"/>
</dbReference>
<keyword evidence="3" id="KW-0597">Phosphoprotein</keyword>
<keyword evidence="5" id="KW-0547">Nucleotide-binding</keyword>
<name>A0A919PYS7_9ACTN</name>
<evidence type="ECO:0000313" key="13">
    <source>
        <dbReference type="EMBL" id="GIG51143.1"/>
    </source>
</evidence>
<dbReference type="InterPro" id="IPR036890">
    <property type="entry name" value="HATPase_C_sf"/>
</dbReference>
<organism evidence="13 14">
    <name type="scientific">Dactylosporangium siamense</name>
    <dbReference type="NCBI Taxonomy" id="685454"/>
    <lineage>
        <taxon>Bacteria</taxon>
        <taxon>Bacillati</taxon>
        <taxon>Actinomycetota</taxon>
        <taxon>Actinomycetes</taxon>
        <taxon>Micromonosporales</taxon>
        <taxon>Micromonosporaceae</taxon>
        <taxon>Dactylosporangium</taxon>
    </lineage>
</organism>